<protein>
    <submittedName>
        <fullName evidence="1">Uncharacterized protein</fullName>
    </submittedName>
</protein>
<comment type="caution">
    <text evidence="1">The sequence shown here is derived from an EMBL/GenBank/DDBJ whole genome shotgun (WGS) entry which is preliminary data.</text>
</comment>
<proteinExistence type="predicted"/>
<evidence type="ECO:0000313" key="1">
    <source>
        <dbReference type="EMBL" id="KAI5059456.1"/>
    </source>
</evidence>
<dbReference type="Proteomes" id="UP000886520">
    <property type="component" value="Chromosome 25"/>
</dbReference>
<gene>
    <name evidence="1" type="ORF">GOP47_0025775</name>
</gene>
<keyword evidence="2" id="KW-1185">Reference proteome</keyword>
<accession>A0A9D4Z4F9</accession>
<sequence>MPSKKCVGYDMTNYNYEVASALTSPSRGRADVEGSLETREMTEHTRTTRSFPYAPATFGCGPCRFSFMNKL</sequence>
<reference evidence="1" key="1">
    <citation type="submission" date="2021-01" db="EMBL/GenBank/DDBJ databases">
        <title>Adiantum capillus-veneris genome.</title>
        <authorList>
            <person name="Fang Y."/>
            <person name="Liao Q."/>
        </authorList>
    </citation>
    <scope>NUCLEOTIDE SEQUENCE</scope>
    <source>
        <strain evidence="1">H3</strain>
        <tissue evidence="1">Leaf</tissue>
    </source>
</reference>
<evidence type="ECO:0000313" key="2">
    <source>
        <dbReference type="Proteomes" id="UP000886520"/>
    </source>
</evidence>
<dbReference type="AlphaFoldDB" id="A0A9D4Z4F9"/>
<name>A0A9D4Z4F9_ADICA</name>
<dbReference type="EMBL" id="JABFUD020000025">
    <property type="protein sequence ID" value="KAI5059456.1"/>
    <property type="molecule type" value="Genomic_DNA"/>
</dbReference>
<organism evidence="1 2">
    <name type="scientific">Adiantum capillus-veneris</name>
    <name type="common">Maidenhair fern</name>
    <dbReference type="NCBI Taxonomy" id="13818"/>
    <lineage>
        <taxon>Eukaryota</taxon>
        <taxon>Viridiplantae</taxon>
        <taxon>Streptophyta</taxon>
        <taxon>Embryophyta</taxon>
        <taxon>Tracheophyta</taxon>
        <taxon>Polypodiopsida</taxon>
        <taxon>Polypodiidae</taxon>
        <taxon>Polypodiales</taxon>
        <taxon>Pteridineae</taxon>
        <taxon>Pteridaceae</taxon>
        <taxon>Vittarioideae</taxon>
        <taxon>Adiantum</taxon>
    </lineage>
</organism>